<accession>A0A9W6IUD2</accession>
<protein>
    <recommendedName>
        <fullName evidence="5">CopG family transcriptional regulator</fullName>
    </recommendedName>
</protein>
<sequence>MKNVTISMDDDVLSWVRVEAAKRGESVSRYFATLALERKQQGPHVSQRESLERFLSYPRRDLTRADGTLPSREEIYDDALLHRFEHPDLSSGPAKPGED</sequence>
<dbReference type="EMBL" id="JAFBCY010000003">
    <property type="protein sequence ID" value="MBM7852157.1"/>
    <property type="molecule type" value="Genomic_DNA"/>
</dbReference>
<dbReference type="EMBL" id="BSFF01000003">
    <property type="protein sequence ID" value="GLK56363.1"/>
    <property type="molecule type" value="Genomic_DNA"/>
</dbReference>
<evidence type="ECO:0000313" key="2">
    <source>
        <dbReference type="EMBL" id="MBM7852157.1"/>
    </source>
</evidence>
<evidence type="ECO:0000313" key="4">
    <source>
        <dbReference type="Proteomes" id="UP001143400"/>
    </source>
</evidence>
<gene>
    <name evidence="1" type="ORF">GCM10008170_23820</name>
    <name evidence="2" type="ORF">JOD31_002399</name>
</gene>
<dbReference type="AlphaFoldDB" id="A0A9W6IUD2"/>
<dbReference type="RefSeq" id="WP_204950581.1">
    <property type="nucleotide sequence ID" value="NZ_BSFF01000003.1"/>
</dbReference>
<comment type="caution">
    <text evidence="1">The sequence shown here is derived from an EMBL/GenBank/DDBJ whole genome shotgun (WGS) entry which is preliminary data.</text>
</comment>
<evidence type="ECO:0000313" key="3">
    <source>
        <dbReference type="Proteomes" id="UP000758856"/>
    </source>
</evidence>
<evidence type="ECO:0008006" key="5">
    <source>
        <dbReference type="Google" id="ProtNLM"/>
    </source>
</evidence>
<proteinExistence type="predicted"/>
<name>A0A9W6IUD2_9HYPH</name>
<dbReference type="Proteomes" id="UP000758856">
    <property type="component" value="Unassembled WGS sequence"/>
</dbReference>
<organism evidence="1 4">
    <name type="scientific">Methylopila capsulata</name>
    <dbReference type="NCBI Taxonomy" id="61654"/>
    <lineage>
        <taxon>Bacteria</taxon>
        <taxon>Pseudomonadati</taxon>
        <taxon>Pseudomonadota</taxon>
        <taxon>Alphaproteobacteria</taxon>
        <taxon>Hyphomicrobiales</taxon>
        <taxon>Methylopilaceae</taxon>
        <taxon>Methylopila</taxon>
    </lineage>
</organism>
<reference evidence="1" key="3">
    <citation type="submission" date="2023-01" db="EMBL/GenBank/DDBJ databases">
        <authorList>
            <person name="Sun Q."/>
            <person name="Evtushenko L."/>
        </authorList>
    </citation>
    <scope>NUCLEOTIDE SEQUENCE</scope>
    <source>
        <strain evidence="1">VKM B-1606</strain>
    </source>
</reference>
<reference evidence="1" key="1">
    <citation type="journal article" date="2014" name="Int. J. Syst. Evol. Microbiol.">
        <title>Complete genome sequence of Corynebacterium casei LMG S-19264T (=DSM 44701T), isolated from a smear-ripened cheese.</title>
        <authorList>
            <consortium name="US DOE Joint Genome Institute (JGI-PGF)"/>
            <person name="Walter F."/>
            <person name="Albersmeier A."/>
            <person name="Kalinowski J."/>
            <person name="Ruckert C."/>
        </authorList>
    </citation>
    <scope>NUCLEOTIDE SEQUENCE</scope>
    <source>
        <strain evidence="1">VKM B-1606</strain>
    </source>
</reference>
<evidence type="ECO:0000313" key="1">
    <source>
        <dbReference type="EMBL" id="GLK56363.1"/>
    </source>
</evidence>
<reference evidence="2 3" key="2">
    <citation type="submission" date="2021-01" db="EMBL/GenBank/DDBJ databases">
        <title>Genomic Encyclopedia of Type Strains, Phase IV (KMG-IV): sequencing the most valuable type-strain genomes for metagenomic binning, comparative biology and taxonomic classification.</title>
        <authorList>
            <person name="Goeker M."/>
        </authorList>
    </citation>
    <scope>NUCLEOTIDE SEQUENCE [LARGE SCALE GENOMIC DNA]</scope>
    <source>
        <strain evidence="2 3">DSM 6130</strain>
    </source>
</reference>
<dbReference type="Proteomes" id="UP001143400">
    <property type="component" value="Unassembled WGS sequence"/>
</dbReference>
<keyword evidence="3" id="KW-1185">Reference proteome</keyword>